<dbReference type="OrthoDB" id="197113at2"/>
<dbReference type="InterPro" id="IPR010035">
    <property type="entry name" value="Thi_S"/>
</dbReference>
<organism evidence="1 2">
    <name type="scientific">Methylacidimicrobium tartarophylax</name>
    <dbReference type="NCBI Taxonomy" id="1041768"/>
    <lineage>
        <taxon>Bacteria</taxon>
        <taxon>Pseudomonadati</taxon>
        <taxon>Verrucomicrobiota</taxon>
        <taxon>Methylacidimicrobium</taxon>
    </lineage>
</organism>
<dbReference type="NCBIfam" id="TIGR01683">
    <property type="entry name" value="thiS"/>
    <property type="match status" value="1"/>
</dbReference>
<dbReference type="InterPro" id="IPR012675">
    <property type="entry name" value="Beta-grasp_dom_sf"/>
</dbReference>
<dbReference type="InterPro" id="IPR003749">
    <property type="entry name" value="ThiS/MoaD-like"/>
</dbReference>
<dbReference type="PANTHER" id="PTHR34472:SF1">
    <property type="entry name" value="SULFUR CARRIER PROTEIN THIS"/>
    <property type="match status" value="1"/>
</dbReference>
<reference evidence="1 2" key="1">
    <citation type="submission" date="2019-09" db="EMBL/GenBank/DDBJ databases">
        <authorList>
            <person name="Cremers G."/>
        </authorList>
    </citation>
    <scope>NUCLEOTIDE SEQUENCE [LARGE SCALE GENOMIC DNA]</scope>
    <source>
        <strain evidence="1">4A</strain>
    </source>
</reference>
<gene>
    <name evidence="1" type="primary">thiS</name>
    <name evidence="1" type="ORF">MAMT_00266</name>
</gene>
<dbReference type="RefSeq" id="WP_142659135.1">
    <property type="nucleotide sequence ID" value="NZ_CABFVA020000010.1"/>
</dbReference>
<proteinExistence type="predicted"/>
<dbReference type="SUPFAM" id="SSF54285">
    <property type="entry name" value="MoaD/ThiS"/>
    <property type="match status" value="1"/>
</dbReference>
<dbReference type="EMBL" id="CABFVA020000010">
    <property type="protein sequence ID" value="VVM04724.1"/>
    <property type="molecule type" value="Genomic_DNA"/>
</dbReference>
<protein>
    <submittedName>
        <fullName evidence="1">Sulfur carrier protein ThiS</fullName>
    </submittedName>
</protein>
<dbReference type="PANTHER" id="PTHR34472">
    <property type="entry name" value="SULFUR CARRIER PROTEIN THIS"/>
    <property type="match status" value="1"/>
</dbReference>
<sequence length="70" mass="7903">MPDEQLVRVNGKEQRVPSGTTVAELLRLLGYPAKVVLVELNQEVLPRRDWTERQLKPGDRLELLRVVAGG</sequence>
<evidence type="ECO:0000313" key="2">
    <source>
        <dbReference type="Proteomes" id="UP000334923"/>
    </source>
</evidence>
<dbReference type="CDD" id="cd00565">
    <property type="entry name" value="Ubl_ThiS"/>
    <property type="match status" value="1"/>
</dbReference>
<dbReference type="Proteomes" id="UP000334923">
    <property type="component" value="Unassembled WGS sequence"/>
</dbReference>
<keyword evidence="2" id="KW-1185">Reference proteome</keyword>
<dbReference type="Gene3D" id="3.10.20.30">
    <property type="match status" value="1"/>
</dbReference>
<accession>A0A5E6MAE2</accession>
<dbReference type="InterPro" id="IPR016155">
    <property type="entry name" value="Mopterin_synth/thiamin_S_b"/>
</dbReference>
<name>A0A5E6MAE2_9BACT</name>
<dbReference type="AlphaFoldDB" id="A0A5E6MAE2"/>
<dbReference type="Pfam" id="PF02597">
    <property type="entry name" value="ThiS"/>
    <property type="match status" value="1"/>
</dbReference>
<evidence type="ECO:0000313" key="1">
    <source>
        <dbReference type="EMBL" id="VVM04724.1"/>
    </source>
</evidence>